<dbReference type="GO" id="GO:0015012">
    <property type="term" value="P:heparan sulfate proteoglycan biosynthetic process"/>
    <property type="evidence" value="ECO:0007669"/>
    <property type="project" value="InterPro"/>
</dbReference>
<comment type="caution">
    <text evidence="2">The sequence shown here is derived from an EMBL/GenBank/DDBJ whole genome shotgun (WGS) entry which is preliminary data.</text>
</comment>
<dbReference type="InterPro" id="IPR010598">
    <property type="entry name" value="C5-epim_C"/>
</dbReference>
<dbReference type="PANTHER" id="PTHR13174:SF3">
    <property type="entry name" value="D-GLUCURONYL C5-EPIMERASE"/>
    <property type="match status" value="1"/>
</dbReference>
<sequence>MANKFLTDLRSLKERYAIPDDLHGPQLGYYYFVFREQRLQAGKDQALIKKFDANGIPINKTYIDVTDKDYVYFPISIGQMGLAIFHTWLDSQKESDRQRFLKFVDWFYDNAEVSDRLGARWMTDVRLPQYHNPGPWQSAFSQSRGLSILLRGYQLTGDEKYAALAEKALIPFTLAVKDGGVTSFTQWGPYYEEYTSTEPTMVLNGKIFALCGLHEYTRVFPENPLARRLFDEGLETLAKVLPEYDLGFWSRYNLCRAPWHPDIDPATIAYQRLHVNQLTMLHRLSGREIFERYAKIFADQDTLFNAVRMYAIKYRALKKIGRL</sequence>
<evidence type="ECO:0000313" key="2">
    <source>
        <dbReference type="EMBL" id="HED09769.1"/>
    </source>
</evidence>
<dbReference type="InterPro" id="IPR039721">
    <property type="entry name" value="C5-epimerase"/>
</dbReference>
<dbReference type="Pfam" id="PF06662">
    <property type="entry name" value="C5-epim_C"/>
    <property type="match status" value="1"/>
</dbReference>
<organism evidence="2">
    <name type="scientific">Caldithrix abyssi</name>
    <dbReference type="NCBI Taxonomy" id="187145"/>
    <lineage>
        <taxon>Bacteria</taxon>
        <taxon>Pseudomonadati</taxon>
        <taxon>Calditrichota</taxon>
        <taxon>Calditrichia</taxon>
        <taxon>Calditrichales</taxon>
        <taxon>Calditrichaceae</taxon>
        <taxon>Caldithrix</taxon>
    </lineage>
</organism>
<feature type="domain" description="D-glucuronyl C5-epimerase C-terminal" evidence="1">
    <location>
        <begin position="120"/>
        <end position="296"/>
    </location>
</feature>
<evidence type="ECO:0000259" key="1">
    <source>
        <dbReference type="Pfam" id="PF06662"/>
    </source>
</evidence>
<dbReference type="GO" id="GO:0047464">
    <property type="term" value="F:heparosan-N-sulfate-glucuronate 5-epimerase activity"/>
    <property type="evidence" value="ECO:0007669"/>
    <property type="project" value="InterPro"/>
</dbReference>
<name>A0A7V1LKR3_CALAY</name>
<dbReference type="Proteomes" id="UP000886005">
    <property type="component" value="Unassembled WGS sequence"/>
</dbReference>
<dbReference type="PANTHER" id="PTHR13174">
    <property type="entry name" value="D-GLUCURONYL C5-EPIMERASE"/>
    <property type="match status" value="1"/>
</dbReference>
<dbReference type="EMBL" id="DRLD01000097">
    <property type="protein sequence ID" value="HED09769.1"/>
    <property type="molecule type" value="Genomic_DNA"/>
</dbReference>
<gene>
    <name evidence="2" type="ORF">ENJ10_03695</name>
</gene>
<reference evidence="2" key="1">
    <citation type="journal article" date="2020" name="mSystems">
        <title>Genome- and Community-Level Interaction Insights into Carbon Utilization and Element Cycling Functions of Hydrothermarchaeota in Hydrothermal Sediment.</title>
        <authorList>
            <person name="Zhou Z."/>
            <person name="Liu Y."/>
            <person name="Xu W."/>
            <person name="Pan J."/>
            <person name="Luo Z.H."/>
            <person name="Li M."/>
        </authorList>
    </citation>
    <scope>NUCLEOTIDE SEQUENCE [LARGE SCALE GENOMIC DNA]</scope>
    <source>
        <strain evidence="2">HyVt-456</strain>
    </source>
</reference>
<dbReference type="AlphaFoldDB" id="A0A7V1LKR3"/>
<proteinExistence type="predicted"/>
<protein>
    <recommendedName>
        <fullName evidence="1">D-glucuronyl C5-epimerase C-terminal domain-containing protein</fullName>
    </recommendedName>
</protein>
<accession>A0A7V1LKR3</accession>